<dbReference type="InterPro" id="IPR036259">
    <property type="entry name" value="MFS_trans_sf"/>
</dbReference>
<dbReference type="InterPro" id="IPR011701">
    <property type="entry name" value="MFS"/>
</dbReference>
<gene>
    <name evidence="9" type="ORF">EWM57_06550</name>
</gene>
<evidence type="ECO:0000256" key="2">
    <source>
        <dbReference type="ARBA" id="ARBA00022475"/>
    </source>
</evidence>
<dbReference type="GO" id="GO:0022857">
    <property type="term" value="F:transmembrane transporter activity"/>
    <property type="evidence" value="ECO:0007669"/>
    <property type="project" value="InterPro"/>
</dbReference>
<organism evidence="9 10">
    <name type="scientific">Hymenobacter persicinus</name>
    <dbReference type="NCBI Taxonomy" id="2025506"/>
    <lineage>
        <taxon>Bacteria</taxon>
        <taxon>Pseudomonadati</taxon>
        <taxon>Bacteroidota</taxon>
        <taxon>Cytophagia</taxon>
        <taxon>Cytophagales</taxon>
        <taxon>Hymenobacteraceae</taxon>
        <taxon>Hymenobacter</taxon>
    </lineage>
</organism>
<feature type="compositionally biased region" description="Basic and acidic residues" evidence="6">
    <location>
        <begin position="1"/>
        <end position="11"/>
    </location>
</feature>
<keyword evidence="3 7" id="KW-0812">Transmembrane</keyword>
<dbReference type="EMBL" id="SEWE01000010">
    <property type="protein sequence ID" value="RYU81231.1"/>
    <property type="molecule type" value="Genomic_DNA"/>
</dbReference>
<dbReference type="PANTHER" id="PTHR43702">
    <property type="entry name" value="L-FUCOSE-PROTON SYMPORTER"/>
    <property type="match status" value="1"/>
</dbReference>
<feature type="transmembrane region" description="Helical" evidence="7">
    <location>
        <begin position="162"/>
        <end position="181"/>
    </location>
</feature>
<evidence type="ECO:0000256" key="5">
    <source>
        <dbReference type="ARBA" id="ARBA00023136"/>
    </source>
</evidence>
<sequence>MKRVVRCEGKRQRSAKGAGGPPSPAAEAGGKLCATFLSLRLHPFFPPACMAVPVSTSSPATTAAPTRSYAGPMVLMTTLFFLFGAVTNFNDVLMPYLKDVCQLTDLQSSLVQSAFFGAYFLMSLPAGRVLEKLGFKRGIVLGLLVMALGALLFVPAANSRTFALFLLALSLLGAGITLLQVAANPYVSVLGPARTAASRVSIVGVANGLGGTISPLIGGLILFGGSTVLKAQLAALPLEQRLTQEATLVKPLYLGLALFLAVLSALFFLVRLPEIESIPAEEEAATAEASGFAGRRSALDFRHLALGVAAIFAYVGVEVGLGSFLIRYGESQGIKELSGFTQQLVRSLSLATGWAGALFGHAPEPIDTNSGFTKAVGAVLVSSYWFGLMVGRIIGIPLLSRFNARKLLVGVCAAGTLFVLASIFNHGETALWLVVLCGVCNSIMWPVIFPLAITGLGRFTKQGSSYLIMAIVGGAIIPPLMGFVATHGGGLRVAFILPALCYAYLLYYAVSGYRVR</sequence>
<evidence type="ECO:0000256" key="1">
    <source>
        <dbReference type="ARBA" id="ARBA00004429"/>
    </source>
</evidence>
<reference evidence="9 10" key="1">
    <citation type="submission" date="2019-02" db="EMBL/GenBank/DDBJ databases">
        <title>Bacterial novel species isolated from soil.</title>
        <authorList>
            <person name="Jung H.-Y."/>
        </authorList>
    </citation>
    <scope>NUCLEOTIDE SEQUENCE [LARGE SCALE GENOMIC DNA]</scope>
    <source>
        <strain evidence="9 10">1-3-3-3</strain>
    </source>
</reference>
<evidence type="ECO:0000256" key="3">
    <source>
        <dbReference type="ARBA" id="ARBA00022692"/>
    </source>
</evidence>
<feature type="region of interest" description="Disordered" evidence="6">
    <location>
        <begin position="1"/>
        <end position="25"/>
    </location>
</feature>
<dbReference type="AlphaFoldDB" id="A0A4Q5LDH6"/>
<name>A0A4Q5LDH6_9BACT</name>
<protein>
    <submittedName>
        <fullName evidence="9">Sugar MFS transporter</fullName>
    </submittedName>
</protein>
<dbReference type="OrthoDB" id="9795150at2"/>
<dbReference type="Pfam" id="PF07690">
    <property type="entry name" value="MFS_1"/>
    <property type="match status" value="1"/>
</dbReference>
<comment type="subcellular location">
    <subcellularLocation>
        <location evidence="1">Cell inner membrane</location>
        <topology evidence="1">Multi-pass membrane protein</topology>
    </subcellularLocation>
</comment>
<keyword evidence="10" id="KW-1185">Reference proteome</keyword>
<proteinExistence type="predicted"/>
<accession>A0A4Q5LDH6</accession>
<feature type="transmembrane region" description="Helical" evidence="7">
    <location>
        <begin position="138"/>
        <end position="156"/>
    </location>
</feature>
<dbReference type="InterPro" id="IPR050375">
    <property type="entry name" value="MFS_TsgA-like"/>
</dbReference>
<comment type="caution">
    <text evidence="9">The sequence shown here is derived from an EMBL/GenBank/DDBJ whole genome shotgun (WGS) entry which is preliminary data.</text>
</comment>
<evidence type="ECO:0000313" key="10">
    <source>
        <dbReference type="Proteomes" id="UP000294155"/>
    </source>
</evidence>
<feature type="transmembrane region" description="Helical" evidence="7">
    <location>
        <begin position="465"/>
        <end position="485"/>
    </location>
</feature>
<keyword evidence="2" id="KW-1003">Cell membrane</keyword>
<feature type="domain" description="Major facilitator superfamily (MFS) profile" evidence="8">
    <location>
        <begin position="72"/>
        <end position="516"/>
    </location>
</feature>
<keyword evidence="5 7" id="KW-0472">Membrane</keyword>
<evidence type="ECO:0000256" key="6">
    <source>
        <dbReference type="SAM" id="MobiDB-lite"/>
    </source>
</evidence>
<dbReference type="PANTHER" id="PTHR43702:SF3">
    <property type="entry name" value="PROTEIN TSGA"/>
    <property type="match status" value="1"/>
</dbReference>
<evidence type="ECO:0000256" key="4">
    <source>
        <dbReference type="ARBA" id="ARBA00022989"/>
    </source>
</evidence>
<dbReference type="PROSITE" id="PS50850">
    <property type="entry name" value="MFS"/>
    <property type="match status" value="1"/>
</dbReference>
<feature type="transmembrane region" description="Helical" evidence="7">
    <location>
        <begin position="202"/>
        <end position="223"/>
    </location>
</feature>
<dbReference type="Proteomes" id="UP000294155">
    <property type="component" value="Unassembled WGS sequence"/>
</dbReference>
<dbReference type="Gene3D" id="1.20.1250.20">
    <property type="entry name" value="MFS general substrate transporter like domains"/>
    <property type="match status" value="3"/>
</dbReference>
<feature type="transmembrane region" description="Helical" evidence="7">
    <location>
        <begin position="69"/>
        <end position="89"/>
    </location>
</feature>
<dbReference type="SUPFAM" id="SSF103473">
    <property type="entry name" value="MFS general substrate transporter"/>
    <property type="match status" value="1"/>
</dbReference>
<feature type="transmembrane region" description="Helical" evidence="7">
    <location>
        <begin position="430"/>
        <end position="453"/>
    </location>
</feature>
<dbReference type="InterPro" id="IPR020846">
    <property type="entry name" value="MFS_dom"/>
</dbReference>
<keyword evidence="4 7" id="KW-1133">Transmembrane helix</keyword>
<feature type="transmembrane region" description="Helical" evidence="7">
    <location>
        <begin position="304"/>
        <end position="326"/>
    </location>
</feature>
<feature type="transmembrane region" description="Helical" evidence="7">
    <location>
        <begin position="109"/>
        <end position="126"/>
    </location>
</feature>
<feature type="transmembrane region" description="Helical" evidence="7">
    <location>
        <begin position="252"/>
        <end position="270"/>
    </location>
</feature>
<feature type="transmembrane region" description="Helical" evidence="7">
    <location>
        <begin position="407"/>
        <end position="424"/>
    </location>
</feature>
<evidence type="ECO:0000256" key="7">
    <source>
        <dbReference type="SAM" id="Phobius"/>
    </source>
</evidence>
<feature type="transmembrane region" description="Helical" evidence="7">
    <location>
        <begin position="491"/>
        <end position="510"/>
    </location>
</feature>
<feature type="transmembrane region" description="Helical" evidence="7">
    <location>
        <begin position="375"/>
        <end position="395"/>
    </location>
</feature>
<dbReference type="CDD" id="cd17394">
    <property type="entry name" value="MFS_FucP_like"/>
    <property type="match status" value="1"/>
</dbReference>
<evidence type="ECO:0000313" key="9">
    <source>
        <dbReference type="EMBL" id="RYU81231.1"/>
    </source>
</evidence>
<dbReference type="GO" id="GO:0005886">
    <property type="term" value="C:plasma membrane"/>
    <property type="evidence" value="ECO:0007669"/>
    <property type="project" value="UniProtKB-SubCell"/>
</dbReference>
<evidence type="ECO:0000259" key="8">
    <source>
        <dbReference type="PROSITE" id="PS50850"/>
    </source>
</evidence>